<evidence type="ECO:0000256" key="2">
    <source>
        <dbReference type="ARBA" id="ARBA00022448"/>
    </source>
</evidence>
<dbReference type="Gene3D" id="2.60.40.1120">
    <property type="entry name" value="Carboxypeptidase-like, regulatory domain"/>
    <property type="match status" value="1"/>
</dbReference>
<dbReference type="InterPro" id="IPR012910">
    <property type="entry name" value="Plug_dom"/>
</dbReference>
<keyword evidence="6 7" id="KW-0998">Cell outer membrane</keyword>
<protein>
    <submittedName>
        <fullName evidence="11">TonB-dependent receptor</fullName>
    </submittedName>
</protein>
<reference evidence="12" key="1">
    <citation type="journal article" date="2019" name="Int. J. Syst. Evol. Microbiol.">
        <title>The Global Catalogue of Microorganisms (GCM) 10K type strain sequencing project: providing services to taxonomists for standard genome sequencing and annotation.</title>
        <authorList>
            <consortium name="The Broad Institute Genomics Platform"/>
            <consortium name="The Broad Institute Genome Sequencing Center for Infectious Disease"/>
            <person name="Wu L."/>
            <person name="Ma J."/>
        </authorList>
    </citation>
    <scope>NUCLEOTIDE SEQUENCE [LARGE SCALE GENOMIC DNA]</scope>
    <source>
        <strain evidence="12">JCM 17664</strain>
    </source>
</reference>
<dbReference type="Gene3D" id="2.40.170.20">
    <property type="entry name" value="TonB-dependent receptor, beta-barrel domain"/>
    <property type="match status" value="1"/>
</dbReference>
<dbReference type="InterPro" id="IPR039426">
    <property type="entry name" value="TonB-dep_rcpt-like"/>
</dbReference>
<accession>A0ABP8FJF7</accession>
<evidence type="ECO:0000256" key="8">
    <source>
        <dbReference type="SAM" id="MobiDB-lite"/>
    </source>
</evidence>
<sequence length="1008" mass="112237">MKYYLLKCRALLCLPLWFTLQAQAQQLQISGKVTDQTTGAALPGVSVSVKGGTTGTVTDATGNFRLPASGTKDSLVFTYIGYTAKTVALNGRTTLSVALSGNQKALNEVVVVGYGTQQRKDVTGSISSVDSRSIREVPVTNAQQALQGRTAGVDVVTSTRRPGSEPQVRIRGNRSFSAGNGPLYIVDGIPFSGSINDINPANIASMDVLKDASATAIYGSRGANGVILITTKRGKEGRPVVSYDGYYGVVRPLGYIDVMNGPEFAGMRREANRPPNGSYDDKNPEASDGKIFSKSELENIKNGVSTDWQRLLLSPGYQTSHELGVSGGTEKTKYAIAGSYFRDQGIQQVQNYERYNLQVNIDQQLGKRVQVGISSLSTLSYRNGEGYNGLGNAMRSNPLGKPYDDEGKLILYPVDDNQMPNPLADYVDGARIERRRRMRAFNSLYGEVTILDGLKYRLNFGSDIYQDNLGNFRGKETTDLLIGGGDATAYQSNEYQYAYTVENLLTYKKIFAQKHNLDVTGLYSIQRQHNEQSRTDVKGISVEDQGYFNFGDASQVTGKSSRLEQWTILSFMGRVNYGFDDRYLATFTLRADGSSRFAPGHQWGYFPSVALGWNLSRENFLKDSRVVDNLKLRASYGQTGNTGIEPYQTQGALYRVGYLLGNNGVVGYRPDLIRNPDLTWETTASINAGLDFGFFDERISGSLDVYRQKTTDLLMERQLPYTSGFKSVLENVGATQNQGIELGISSDNIRNDHDGFSWSTDLNVTLNREKILKLYGGEEDDIGNGWFIGRPLNVFYDYEKIGIWQEDEKDEAAKYSQNPGEIRVKDQNNDGKIDDEDRVILGSRQPDWTAGMTNRFSYKGIDLSIVMFARVGDMISSDYYTSLTTLFGRYNNLNVDYWTPDNPTNAFPRPNQNQESPLYNSTLKYFDGSFFKIRNITLGYNFPEEMVQRWKMQSLRAYLSVQQPLILAPYRQKYHGIDPEGIDSGNKGTLPIDVPATYMVNFGVNVRF</sequence>
<dbReference type="InterPro" id="IPR023997">
    <property type="entry name" value="TonB-dep_OMP_SusC/RagA_CS"/>
</dbReference>
<dbReference type="Pfam" id="PF07715">
    <property type="entry name" value="Plug"/>
    <property type="match status" value="1"/>
</dbReference>
<dbReference type="InterPro" id="IPR008969">
    <property type="entry name" value="CarboxyPept-like_regulatory"/>
</dbReference>
<evidence type="ECO:0000313" key="12">
    <source>
        <dbReference type="Proteomes" id="UP001501207"/>
    </source>
</evidence>
<evidence type="ECO:0000256" key="3">
    <source>
        <dbReference type="ARBA" id="ARBA00022452"/>
    </source>
</evidence>
<comment type="subcellular location">
    <subcellularLocation>
        <location evidence="1 7">Cell outer membrane</location>
        <topology evidence="1 7">Multi-pass membrane protein</topology>
    </subcellularLocation>
</comment>
<feature type="chain" id="PRO_5046296751" evidence="9">
    <location>
        <begin position="25"/>
        <end position="1008"/>
    </location>
</feature>
<evidence type="ECO:0000256" key="7">
    <source>
        <dbReference type="PROSITE-ProRule" id="PRU01360"/>
    </source>
</evidence>
<dbReference type="RefSeq" id="WP_344976212.1">
    <property type="nucleotide sequence ID" value="NZ_BAABFN010000001.1"/>
</dbReference>
<dbReference type="Gene3D" id="2.170.130.10">
    <property type="entry name" value="TonB-dependent receptor, plug domain"/>
    <property type="match status" value="1"/>
</dbReference>
<feature type="domain" description="TonB-dependent receptor plug" evidence="10">
    <location>
        <begin position="119"/>
        <end position="226"/>
    </location>
</feature>
<keyword evidence="11" id="KW-0675">Receptor</keyword>
<keyword evidence="5 7" id="KW-0472">Membrane</keyword>
<dbReference type="InterPro" id="IPR023996">
    <property type="entry name" value="TonB-dep_OMP_SusC/RagA"/>
</dbReference>
<evidence type="ECO:0000256" key="5">
    <source>
        <dbReference type="ARBA" id="ARBA00023136"/>
    </source>
</evidence>
<evidence type="ECO:0000259" key="10">
    <source>
        <dbReference type="Pfam" id="PF07715"/>
    </source>
</evidence>
<dbReference type="SUPFAM" id="SSF49464">
    <property type="entry name" value="Carboxypeptidase regulatory domain-like"/>
    <property type="match status" value="1"/>
</dbReference>
<feature type="signal peptide" evidence="9">
    <location>
        <begin position="1"/>
        <end position="24"/>
    </location>
</feature>
<evidence type="ECO:0000256" key="6">
    <source>
        <dbReference type="ARBA" id="ARBA00023237"/>
    </source>
</evidence>
<organism evidence="11 12">
    <name type="scientific">Compostibacter hankyongensis</name>
    <dbReference type="NCBI Taxonomy" id="1007089"/>
    <lineage>
        <taxon>Bacteria</taxon>
        <taxon>Pseudomonadati</taxon>
        <taxon>Bacteroidota</taxon>
        <taxon>Chitinophagia</taxon>
        <taxon>Chitinophagales</taxon>
        <taxon>Chitinophagaceae</taxon>
        <taxon>Compostibacter</taxon>
    </lineage>
</organism>
<name>A0ABP8FJF7_9BACT</name>
<feature type="region of interest" description="Disordered" evidence="8">
    <location>
        <begin position="268"/>
        <end position="288"/>
    </location>
</feature>
<dbReference type="Proteomes" id="UP001501207">
    <property type="component" value="Unassembled WGS sequence"/>
</dbReference>
<keyword evidence="3 7" id="KW-1134">Transmembrane beta strand</keyword>
<keyword evidence="12" id="KW-1185">Reference proteome</keyword>
<evidence type="ECO:0000256" key="4">
    <source>
        <dbReference type="ARBA" id="ARBA00022692"/>
    </source>
</evidence>
<dbReference type="NCBIfam" id="TIGR04056">
    <property type="entry name" value="OMP_RagA_SusC"/>
    <property type="match status" value="1"/>
</dbReference>
<evidence type="ECO:0000256" key="9">
    <source>
        <dbReference type="SAM" id="SignalP"/>
    </source>
</evidence>
<proteinExistence type="inferred from homology"/>
<dbReference type="EMBL" id="BAABFN010000001">
    <property type="protein sequence ID" value="GAA4304833.1"/>
    <property type="molecule type" value="Genomic_DNA"/>
</dbReference>
<feature type="compositionally biased region" description="Basic and acidic residues" evidence="8">
    <location>
        <begin position="279"/>
        <end position="288"/>
    </location>
</feature>
<dbReference type="NCBIfam" id="TIGR04057">
    <property type="entry name" value="SusC_RagA_signa"/>
    <property type="match status" value="1"/>
</dbReference>
<dbReference type="SUPFAM" id="SSF56935">
    <property type="entry name" value="Porins"/>
    <property type="match status" value="1"/>
</dbReference>
<keyword evidence="4 7" id="KW-0812">Transmembrane</keyword>
<evidence type="ECO:0000256" key="1">
    <source>
        <dbReference type="ARBA" id="ARBA00004571"/>
    </source>
</evidence>
<keyword evidence="9" id="KW-0732">Signal</keyword>
<dbReference type="InterPro" id="IPR036942">
    <property type="entry name" value="Beta-barrel_TonB_sf"/>
</dbReference>
<dbReference type="PROSITE" id="PS52016">
    <property type="entry name" value="TONB_DEPENDENT_REC_3"/>
    <property type="match status" value="1"/>
</dbReference>
<gene>
    <name evidence="11" type="ORF">GCM10023143_09560</name>
</gene>
<dbReference type="InterPro" id="IPR037066">
    <property type="entry name" value="Plug_dom_sf"/>
</dbReference>
<keyword evidence="2 7" id="KW-0813">Transport</keyword>
<comment type="similarity">
    <text evidence="7">Belongs to the TonB-dependent receptor family.</text>
</comment>
<dbReference type="Pfam" id="PF13715">
    <property type="entry name" value="CarbopepD_reg_2"/>
    <property type="match status" value="1"/>
</dbReference>
<evidence type="ECO:0000313" key="11">
    <source>
        <dbReference type="EMBL" id="GAA4304833.1"/>
    </source>
</evidence>
<comment type="caution">
    <text evidence="11">The sequence shown here is derived from an EMBL/GenBank/DDBJ whole genome shotgun (WGS) entry which is preliminary data.</text>
</comment>